<dbReference type="InterPro" id="IPR033136">
    <property type="entry name" value="DNA_ligase_CS"/>
</dbReference>
<dbReference type="InterPro" id="IPR018239">
    <property type="entry name" value="DNA_ligase_AS"/>
</dbReference>
<proteinExistence type="inferred from homology"/>
<feature type="binding site" evidence="14">
    <location>
        <position position="411"/>
    </location>
    <ligand>
        <name>Zn(2+)</name>
        <dbReference type="ChEBI" id="CHEBI:29105"/>
    </ligand>
</feature>
<dbReference type="HAMAP" id="MF_01588">
    <property type="entry name" value="DNA_ligase_A"/>
    <property type="match status" value="1"/>
</dbReference>
<sequence>MSRAEAEKRIHQLVREIQEHDHRYYALDKPTISDAQYDRLMRELIELEGRHPDLVQPDSPTHRVGSGMRSAFKKVAHAAPMLSLDSLMNAEEVREFDARVRKALAIETVVYHVEPKFDGLSVELLYEDGRLQNGCTRGDGEIGEDVTENLKTIRAIPLRLSEDGPRAGLRGRLAVRGEALIPIPEFEAFNKRLIESNEEPFANPRNAAAGTVRQLDPRVTASRKLDFYAYDVAQGDLEFETQGDVVRALRAWGFHVEKSVRRCEGLDDVIAYHAEMAERRDRLEFEIDGVVVKVDARAAQERLGIRSRSPRWAVAFKFPPREEVTEIVDIVVQVGRTGKLTPVALLRPVDVAGVTVSRATLHNQDEVDRKDVRVGDTVRIRRAGDVIPDVVEVLKERRPAGAEPFQMPRHCPICKARVDRVGAYHLCTNGLACPAQLHGHLVHFAWVMDIVGLGGKTVKQLLDQGLVKDLADIYRLTPIDLAGLEGFAEKSIENLIQAIENSKRPRLDRFLSALGIEHVGESVARLLADHLGSVEPLLEATEEDLQQIRGIGPEVAQSVRRFFQSPRNRRVLERLRQAGVRPVHEARARGSQPLAGQVMLFTGSLERYSRPEAQKKAEAAGASIAPGISKKVTLVVAGPGAGSKLDEANKLSIPVIDSIPACAPAPDCGRSVSRRASP</sequence>
<dbReference type="InterPro" id="IPR012340">
    <property type="entry name" value="NA-bd_OB-fold"/>
</dbReference>
<feature type="domain" description="BRCT" evidence="16">
    <location>
        <begin position="589"/>
        <end position="657"/>
    </location>
</feature>
<reference evidence="17 18" key="1">
    <citation type="journal article" date="2019" name="Nat. Microbiol.">
        <title>Mediterranean grassland soil C-N compound turnover is dependent on rainfall and depth, and is mediated by genomically divergent microorganisms.</title>
        <authorList>
            <person name="Diamond S."/>
            <person name="Andeer P.F."/>
            <person name="Li Z."/>
            <person name="Crits-Christoph A."/>
            <person name="Burstein D."/>
            <person name="Anantharaman K."/>
            <person name="Lane K.R."/>
            <person name="Thomas B.C."/>
            <person name="Pan C."/>
            <person name="Northen T.R."/>
            <person name="Banfield J.F."/>
        </authorList>
    </citation>
    <scope>NUCLEOTIDE SEQUENCE [LARGE SCALE GENOMIC DNA]</scope>
    <source>
        <strain evidence="17">WS_10</strain>
    </source>
</reference>
<dbReference type="Proteomes" id="UP000319836">
    <property type="component" value="Unassembled WGS sequence"/>
</dbReference>
<dbReference type="Pfam" id="PF01653">
    <property type="entry name" value="DNA_ligase_aden"/>
    <property type="match status" value="1"/>
</dbReference>
<evidence type="ECO:0000256" key="15">
    <source>
        <dbReference type="RuleBase" id="RU000618"/>
    </source>
</evidence>
<feature type="binding site" evidence="14">
    <location>
        <begin position="83"/>
        <end position="84"/>
    </location>
    <ligand>
        <name>NAD(+)</name>
        <dbReference type="ChEBI" id="CHEBI:57540"/>
    </ligand>
</feature>
<comment type="catalytic activity">
    <reaction evidence="12 14 15">
        <text>NAD(+) + (deoxyribonucleotide)n-3'-hydroxyl + 5'-phospho-(deoxyribonucleotide)m = (deoxyribonucleotide)n+m + AMP + beta-nicotinamide D-nucleotide.</text>
        <dbReference type="EC" id="6.5.1.2"/>
    </reaction>
</comment>
<feature type="binding site" evidence="14">
    <location>
        <position position="293"/>
    </location>
    <ligand>
        <name>NAD(+)</name>
        <dbReference type="ChEBI" id="CHEBI:57540"/>
    </ligand>
</feature>
<dbReference type="GO" id="GO:0006281">
    <property type="term" value="P:DNA repair"/>
    <property type="evidence" value="ECO:0007669"/>
    <property type="project" value="UniProtKB-KW"/>
</dbReference>
<dbReference type="SMART" id="SM00278">
    <property type="entry name" value="HhH1"/>
    <property type="match status" value="3"/>
</dbReference>
<evidence type="ECO:0000259" key="16">
    <source>
        <dbReference type="PROSITE" id="PS50172"/>
    </source>
</evidence>
<feature type="binding site" evidence="14">
    <location>
        <position position="433"/>
    </location>
    <ligand>
        <name>Zn(2+)</name>
        <dbReference type="ChEBI" id="CHEBI:29105"/>
    </ligand>
</feature>
<evidence type="ECO:0000256" key="4">
    <source>
        <dbReference type="ARBA" id="ARBA00022598"/>
    </source>
</evidence>
<dbReference type="AlphaFoldDB" id="A0A538U1Y9"/>
<keyword evidence="5 14" id="KW-0235">DNA replication</keyword>
<feature type="binding site" evidence="14">
    <location>
        <position position="317"/>
    </location>
    <ligand>
        <name>NAD(+)</name>
        <dbReference type="ChEBI" id="CHEBI:57540"/>
    </ligand>
</feature>
<keyword evidence="8 14" id="KW-0862">Zinc</keyword>
<gene>
    <name evidence="14 17" type="primary">ligA</name>
    <name evidence="17" type="ORF">E6K80_10175</name>
</gene>
<dbReference type="InterPro" id="IPR036420">
    <property type="entry name" value="BRCT_dom_sf"/>
</dbReference>
<dbReference type="SUPFAM" id="SSF52113">
    <property type="entry name" value="BRCT domain"/>
    <property type="match status" value="1"/>
</dbReference>
<dbReference type="Gene3D" id="3.40.50.10190">
    <property type="entry name" value="BRCT domain"/>
    <property type="match status" value="1"/>
</dbReference>
<accession>A0A538U1Y9</accession>
<dbReference type="InterPro" id="IPR013839">
    <property type="entry name" value="DNAligase_adenylation"/>
</dbReference>
<name>A0A538U1Y9_UNCEI</name>
<dbReference type="InterPro" id="IPR013840">
    <property type="entry name" value="DNAligase_N"/>
</dbReference>
<evidence type="ECO:0000256" key="7">
    <source>
        <dbReference type="ARBA" id="ARBA00022763"/>
    </source>
</evidence>
<feature type="binding site" evidence="14">
    <location>
        <begin position="34"/>
        <end position="38"/>
    </location>
    <ligand>
        <name>NAD(+)</name>
        <dbReference type="ChEBI" id="CHEBI:57540"/>
    </ligand>
</feature>
<comment type="caution">
    <text evidence="17">The sequence shown here is derived from an EMBL/GenBank/DDBJ whole genome shotgun (WGS) entry which is preliminary data.</text>
</comment>
<comment type="similarity">
    <text evidence="13 14">Belongs to the NAD-dependent DNA ligase family. LigA subfamily.</text>
</comment>
<keyword evidence="4 14" id="KW-0436">Ligase</keyword>
<dbReference type="Pfam" id="PF14520">
    <property type="entry name" value="HHH_5"/>
    <property type="match status" value="1"/>
</dbReference>
<dbReference type="Pfam" id="PF00533">
    <property type="entry name" value="BRCT"/>
    <property type="match status" value="1"/>
</dbReference>
<dbReference type="EC" id="6.5.1.2" evidence="2 14"/>
<dbReference type="InterPro" id="IPR001679">
    <property type="entry name" value="DNA_ligase"/>
</dbReference>
<dbReference type="EMBL" id="VBPA01000254">
    <property type="protein sequence ID" value="TMQ69910.1"/>
    <property type="molecule type" value="Genomic_DNA"/>
</dbReference>
<feature type="binding site" evidence="14">
    <location>
        <position position="414"/>
    </location>
    <ligand>
        <name>Zn(2+)</name>
        <dbReference type="ChEBI" id="CHEBI:29105"/>
    </ligand>
</feature>
<dbReference type="SMART" id="SM00292">
    <property type="entry name" value="BRCT"/>
    <property type="match status" value="1"/>
</dbReference>
<evidence type="ECO:0000256" key="12">
    <source>
        <dbReference type="ARBA" id="ARBA00034005"/>
    </source>
</evidence>
<evidence type="ECO:0000313" key="18">
    <source>
        <dbReference type="Proteomes" id="UP000319836"/>
    </source>
</evidence>
<dbReference type="NCBIfam" id="NF005932">
    <property type="entry name" value="PRK07956.1"/>
    <property type="match status" value="1"/>
</dbReference>
<organism evidence="17 18">
    <name type="scientific">Eiseniibacteriota bacterium</name>
    <dbReference type="NCBI Taxonomy" id="2212470"/>
    <lineage>
        <taxon>Bacteria</taxon>
        <taxon>Candidatus Eiseniibacteriota</taxon>
    </lineage>
</organism>
<dbReference type="Pfam" id="PF03120">
    <property type="entry name" value="OB_DNA_ligase"/>
    <property type="match status" value="1"/>
</dbReference>
<evidence type="ECO:0000256" key="11">
    <source>
        <dbReference type="ARBA" id="ARBA00023204"/>
    </source>
</evidence>
<evidence type="ECO:0000256" key="6">
    <source>
        <dbReference type="ARBA" id="ARBA00022723"/>
    </source>
</evidence>
<keyword evidence="10 14" id="KW-0520">NAD</keyword>
<dbReference type="InterPro" id="IPR010994">
    <property type="entry name" value="RuvA_2-like"/>
</dbReference>
<evidence type="ECO:0000256" key="9">
    <source>
        <dbReference type="ARBA" id="ARBA00022842"/>
    </source>
</evidence>
<evidence type="ECO:0000256" key="14">
    <source>
        <dbReference type="HAMAP-Rule" id="MF_01588"/>
    </source>
</evidence>
<dbReference type="FunFam" id="1.10.287.610:FF:000002">
    <property type="entry name" value="DNA ligase"/>
    <property type="match status" value="1"/>
</dbReference>
<dbReference type="Gene3D" id="3.30.470.30">
    <property type="entry name" value="DNA ligase/mRNA capping enzyme"/>
    <property type="match status" value="1"/>
</dbReference>
<dbReference type="SUPFAM" id="SSF56091">
    <property type="entry name" value="DNA ligase/mRNA capping enzyme, catalytic domain"/>
    <property type="match status" value="1"/>
</dbReference>
<comment type="caution">
    <text evidence="14">Lacks conserved residue(s) required for the propagation of feature annotation.</text>
</comment>
<dbReference type="Gene3D" id="1.10.150.20">
    <property type="entry name" value="5' to 3' exonuclease, C-terminal subdomain"/>
    <property type="match status" value="2"/>
</dbReference>
<dbReference type="PIRSF" id="PIRSF001604">
    <property type="entry name" value="LigA"/>
    <property type="match status" value="1"/>
</dbReference>
<evidence type="ECO:0000256" key="13">
    <source>
        <dbReference type="ARBA" id="ARBA00060881"/>
    </source>
</evidence>
<dbReference type="InterPro" id="IPR003583">
    <property type="entry name" value="Hlx-hairpin-Hlx_DNA-bd_motif"/>
</dbReference>
<dbReference type="PROSITE" id="PS01055">
    <property type="entry name" value="DNA_LIGASE_N1"/>
    <property type="match status" value="1"/>
</dbReference>
<dbReference type="PROSITE" id="PS01056">
    <property type="entry name" value="DNA_LIGASE_N2"/>
    <property type="match status" value="1"/>
</dbReference>
<dbReference type="GO" id="GO:0046872">
    <property type="term" value="F:metal ion binding"/>
    <property type="evidence" value="ECO:0007669"/>
    <property type="project" value="UniProtKB-KW"/>
</dbReference>
<keyword evidence="11 14" id="KW-0234">DNA repair</keyword>
<protein>
    <recommendedName>
        <fullName evidence="3 14">DNA ligase</fullName>
        <ecNumber evidence="2 14">6.5.1.2</ecNumber>
    </recommendedName>
    <alternativeName>
        <fullName evidence="14">Polydeoxyribonucleotide synthase [NAD(+)]</fullName>
    </alternativeName>
</protein>
<dbReference type="SUPFAM" id="SSF47781">
    <property type="entry name" value="RuvA domain 2-like"/>
    <property type="match status" value="1"/>
</dbReference>
<dbReference type="FunFam" id="3.30.470.30:FF:000001">
    <property type="entry name" value="DNA ligase"/>
    <property type="match status" value="1"/>
</dbReference>
<dbReference type="GO" id="GO:0005829">
    <property type="term" value="C:cytosol"/>
    <property type="evidence" value="ECO:0007669"/>
    <property type="project" value="TreeGrafter"/>
</dbReference>
<comment type="function">
    <text evidence="1 14">DNA ligase that catalyzes the formation of phosphodiester linkages between 5'-phosphoryl and 3'-hydroxyl groups in double-stranded DNA using NAD as a coenzyme and as the energy source for the reaction. It is essential for DNA replication and repair of damaged DNA.</text>
</comment>
<evidence type="ECO:0000256" key="5">
    <source>
        <dbReference type="ARBA" id="ARBA00022705"/>
    </source>
</evidence>
<dbReference type="CDD" id="cd17748">
    <property type="entry name" value="BRCT_DNA_ligase_like"/>
    <property type="match status" value="1"/>
</dbReference>
<evidence type="ECO:0000256" key="1">
    <source>
        <dbReference type="ARBA" id="ARBA00004067"/>
    </source>
</evidence>
<dbReference type="InterPro" id="IPR004150">
    <property type="entry name" value="NAD_DNA_ligase_OB"/>
</dbReference>
<dbReference type="PANTHER" id="PTHR23389:SF9">
    <property type="entry name" value="DNA LIGASE"/>
    <property type="match status" value="1"/>
</dbReference>
<dbReference type="NCBIfam" id="TIGR00575">
    <property type="entry name" value="dnlj"/>
    <property type="match status" value="1"/>
</dbReference>
<comment type="cofactor">
    <cofactor evidence="14">
        <name>Mg(2+)</name>
        <dbReference type="ChEBI" id="CHEBI:18420"/>
    </cofactor>
    <cofactor evidence="14">
        <name>Mn(2+)</name>
        <dbReference type="ChEBI" id="CHEBI:29035"/>
    </cofactor>
</comment>
<dbReference type="SUPFAM" id="SSF50249">
    <property type="entry name" value="Nucleic acid-binding proteins"/>
    <property type="match status" value="1"/>
</dbReference>
<dbReference type="PANTHER" id="PTHR23389">
    <property type="entry name" value="CHROMOSOME TRANSMISSION FIDELITY FACTOR 18"/>
    <property type="match status" value="1"/>
</dbReference>
<evidence type="ECO:0000256" key="2">
    <source>
        <dbReference type="ARBA" id="ARBA00012722"/>
    </source>
</evidence>
<keyword evidence="9 14" id="KW-0460">Magnesium</keyword>
<dbReference type="InterPro" id="IPR001357">
    <property type="entry name" value="BRCT_dom"/>
</dbReference>
<dbReference type="GO" id="GO:0003677">
    <property type="term" value="F:DNA binding"/>
    <property type="evidence" value="ECO:0007669"/>
    <property type="project" value="InterPro"/>
</dbReference>
<dbReference type="PROSITE" id="PS50172">
    <property type="entry name" value="BRCT"/>
    <property type="match status" value="1"/>
</dbReference>
<feature type="binding site" evidence="14">
    <location>
        <position position="114"/>
    </location>
    <ligand>
        <name>NAD(+)</name>
        <dbReference type="ChEBI" id="CHEBI:57540"/>
    </ligand>
</feature>
<dbReference type="Gene3D" id="6.20.10.30">
    <property type="match status" value="1"/>
</dbReference>
<feature type="binding site" evidence="14">
    <location>
        <position position="137"/>
    </location>
    <ligand>
        <name>NAD(+)</name>
        <dbReference type="ChEBI" id="CHEBI:57540"/>
    </ligand>
</feature>
<keyword evidence="7 14" id="KW-0227">DNA damage</keyword>
<feature type="active site" description="N6-AMP-lysine intermediate" evidence="14">
    <location>
        <position position="116"/>
    </location>
</feature>
<dbReference type="GO" id="GO:0003911">
    <property type="term" value="F:DNA ligase (NAD+) activity"/>
    <property type="evidence" value="ECO:0007669"/>
    <property type="project" value="UniProtKB-UniRule"/>
</dbReference>
<dbReference type="CDD" id="cd00114">
    <property type="entry name" value="LIGANc"/>
    <property type="match status" value="1"/>
</dbReference>
<dbReference type="GO" id="GO:0006260">
    <property type="term" value="P:DNA replication"/>
    <property type="evidence" value="ECO:0007669"/>
    <property type="project" value="UniProtKB-KW"/>
</dbReference>
<dbReference type="SMART" id="SM00532">
    <property type="entry name" value="LIGANc"/>
    <property type="match status" value="1"/>
</dbReference>
<dbReference type="Pfam" id="PF12826">
    <property type="entry name" value="HHH_2"/>
    <property type="match status" value="1"/>
</dbReference>
<evidence type="ECO:0000256" key="8">
    <source>
        <dbReference type="ARBA" id="ARBA00022833"/>
    </source>
</evidence>
<dbReference type="InterPro" id="IPR041663">
    <property type="entry name" value="DisA/LigA_HHH"/>
</dbReference>
<dbReference type="Gene3D" id="2.40.50.140">
    <property type="entry name" value="Nucleic acid-binding proteins"/>
    <property type="match status" value="1"/>
</dbReference>
<evidence type="ECO:0000313" key="17">
    <source>
        <dbReference type="EMBL" id="TMQ69910.1"/>
    </source>
</evidence>
<dbReference type="FunFam" id="2.40.50.140:FF:000012">
    <property type="entry name" value="DNA ligase"/>
    <property type="match status" value="1"/>
</dbReference>
<keyword evidence="14" id="KW-0464">Manganese</keyword>
<keyword evidence="6 14" id="KW-0479">Metal-binding</keyword>
<dbReference type="FunFam" id="1.10.150.20:FF:000006">
    <property type="entry name" value="DNA ligase"/>
    <property type="match status" value="1"/>
</dbReference>
<evidence type="ECO:0000256" key="10">
    <source>
        <dbReference type="ARBA" id="ARBA00023027"/>
    </source>
</evidence>
<dbReference type="FunFam" id="1.10.150.20:FF:000007">
    <property type="entry name" value="DNA ligase"/>
    <property type="match status" value="1"/>
</dbReference>
<feature type="binding site" evidence="14">
    <location>
        <position position="178"/>
    </location>
    <ligand>
        <name>NAD(+)</name>
        <dbReference type="ChEBI" id="CHEBI:57540"/>
    </ligand>
</feature>
<dbReference type="Gene3D" id="1.10.287.610">
    <property type="entry name" value="Helix hairpin bin"/>
    <property type="match status" value="1"/>
</dbReference>
<evidence type="ECO:0000256" key="3">
    <source>
        <dbReference type="ARBA" id="ARBA00013308"/>
    </source>
</evidence>